<evidence type="ECO:0000313" key="3">
    <source>
        <dbReference type="Proteomes" id="UP001500305"/>
    </source>
</evidence>
<keyword evidence="1" id="KW-1133">Transmembrane helix</keyword>
<reference evidence="2 3" key="1">
    <citation type="journal article" date="2019" name="Int. J. Syst. Evol. Microbiol.">
        <title>The Global Catalogue of Microorganisms (GCM) 10K type strain sequencing project: providing services to taxonomists for standard genome sequencing and annotation.</title>
        <authorList>
            <consortium name="The Broad Institute Genomics Platform"/>
            <consortium name="The Broad Institute Genome Sequencing Center for Infectious Disease"/>
            <person name="Wu L."/>
            <person name="Ma J."/>
        </authorList>
    </citation>
    <scope>NUCLEOTIDE SEQUENCE [LARGE SCALE GENOMIC DNA]</scope>
    <source>
        <strain evidence="2 3">JCM 7356</strain>
    </source>
</reference>
<sequence length="95" mass="9795">MNQLTARPPAAAANSERTENADQMAVASFILGLPGLLIFNLVLGPLAATLAVLALVRQTRRRGRALLGLVLGIADLAVLAATVLAGHGTIWQLGS</sequence>
<feature type="transmembrane region" description="Helical" evidence="1">
    <location>
        <begin position="65"/>
        <end position="85"/>
    </location>
</feature>
<name>A0ABN3DC66_9ACTN</name>
<evidence type="ECO:0000313" key="2">
    <source>
        <dbReference type="EMBL" id="GAA2227160.1"/>
    </source>
</evidence>
<feature type="transmembrane region" description="Helical" evidence="1">
    <location>
        <begin position="25"/>
        <end position="53"/>
    </location>
</feature>
<gene>
    <name evidence="2" type="ORF">GCM10010430_03150</name>
</gene>
<keyword evidence="1" id="KW-0812">Transmembrane</keyword>
<dbReference type="Proteomes" id="UP001500305">
    <property type="component" value="Unassembled WGS sequence"/>
</dbReference>
<dbReference type="RefSeq" id="WP_425557504.1">
    <property type="nucleotide sequence ID" value="NZ_BAAATR010000001.1"/>
</dbReference>
<proteinExistence type="predicted"/>
<accession>A0ABN3DC66</accession>
<protein>
    <recommendedName>
        <fullName evidence="4">DUF4190 domain-containing protein</fullName>
    </recommendedName>
</protein>
<evidence type="ECO:0008006" key="4">
    <source>
        <dbReference type="Google" id="ProtNLM"/>
    </source>
</evidence>
<comment type="caution">
    <text evidence="2">The sequence shown here is derived from an EMBL/GenBank/DDBJ whole genome shotgun (WGS) entry which is preliminary data.</text>
</comment>
<keyword evidence="3" id="KW-1185">Reference proteome</keyword>
<evidence type="ECO:0000256" key="1">
    <source>
        <dbReference type="SAM" id="Phobius"/>
    </source>
</evidence>
<organism evidence="2 3">
    <name type="scientific">Kitasatospora cystarginea</name>
    <dbReference type="NCBI Taxonomy" id="58350"/>
    <lineage>
        <taxon>Bacteria</taxon>
        <taxon>Bacillati</taxon>
        <taxon>Actinomycetota</taxon>
        <taxon>Actinomycetes</taxon>
        <taxon>Kitasatosporales</taxon>
        <taxon>Streptomycetaceae</taxon>
        <taxon>Kitasatospora</taxon>
    </lineage>
</organism>
<dbReference type="EMBL" id="BAAATR010000001">
    <property type="protein sequence ID" value="GAA2227160.1"/>
    <property type="molecule type" value="Genomic_DNA"/>
</dbReference>
<keyword evidence="1" id="KW-0472">Membrane</keyword>